<dbReference type="Proteomes" id="UP000534306">
    <property type="component" value="Unassembled WGS sequence"/>
</dbReference>
<reference evidence="2 3" key="1">
    <citation type="submission" date="2020-05" db="EMBL/GenBank/DDBJ databases">
        <title>Genome sequence of Kribbella sandramycini ATCC 39419.</title>
        <authorList>
            <person name="Maclea K.S."/>
            <person name="Fair J.L."/>
        </authorList>
    </citation>
    <scope>NUCLEOTIDE SEQUENCE [LARGE SCALE GENOMIC DNA]</scope>
    <source>
        <strain evidence="2 3">ATCC 39419</strain>
    </source>
</reference>
<evidence type="ECO:0000313" key="3">
    <source>
        <dbReference type="Proteomes" id="UP000534306"/>
    </source>
</evidence>
<keyword evidence="3" id="KW-1185">Reference proteome</keyword>
<gene>
    <name evidence="1" type="ORF">HNR71_000024</name>
    <name evidence="2" type="ORF">HPO96_36960</name>
</gene>
<comment type="caution">
    <text evidence="2">The sequence shown here is derived from an EMBL/GenBank/DDBJ whole genome shotgun (WGS) entry which is preliminary data.</text>
</comment>
<dbReference type="EMBL" id="JABJRC010000018">
    <property type="protein sequence ID" value="NOL45850.1"/>
    <property type="molecule type" value="Genomic_DNA"/>
</dbReference>
<name>A0A7Y4L7J4_9ACTN</name>
<dbReference type="Proteomes" id="UP000553957">
    <property type="component" value="Unassembled WGS sequence"/>
</dbReference>
<evidence type="ECO:0000313" key="2">
    <source>
        <dbReference type="EMBL" id="NOL45850.1"/>
    </source>
</evidence>
<proteinExistence type="predicted"/>
<evidence type="ECO:0000313" key="1">
    <source>
        <dbReference type="EMBL" id="MBB6564387.1"/>
    </source>
</evidence>
<evidence type="ECO:0008006" key="5">
    <source>
        <dbReference type="Google" id="ProtNLM"/>
    </source>
</evidence>
<dbReference type="RefSeq" id="WP_171679149.1">
    <property type="nucleotide sequence ID" value="NZ_BAAAGT010000022.1"/>
</dbReference>
<evidence type="ECO:0000313" key="4">
    <source>
        <dbReference type="Proteomes" id="UP000553957"/>
    </source>
</evidence>
<organism evidence="2 3">
    <name type="scientific">Kribbella sandramycini</name>
    <dbReference type="NCBI Taxonomy" id="60450"/>
    <lineage>
        <taxon>Bacteria</taxon>
        <taxon>Bacillati</taxon>
        <taxon>Actinomycetota</taxon>
        <taxon>Actinomycetes</taxon>
        <taxon>Propionibacteriales</taxon>
        <taxon>Kribbellaceae</taxon>
        <taxon>Kribbella</taxon>
    </lineage>
</organism>
<sequence length="311" mass="33425">MANTLYTAPDVVKLATALLTQDLVLAQTINRDYEDNYDGGKGTTVNVRVPAALKARRRDLTNSGTTGQLAAFVVDSLAETTFPIALSGNPYSKVALNQREMTFDLENFGEQVLAPQVDALGEDIESLVAETMIALPEATTFAYSATDPTKLFTAVRKALRDNGVPVTGLRAAVGTKVWQDMADAKVFSASTQASNPLVPGQENVGGFACFETNRIDDEQVVFYHRDSFTLAVRAPEAPTGDEVYAASLSTGGFSLQHIRDYDSSIGQHTSLVQTFTGCSYQQFRNIDRSGSTASIVLVPSAYRVDTATDPA</sequence>
<dbReference type="EMBL" id="JACHKF010000001">
    <property type="protein sequence ID" value="MBB6564387.1"/>
    <property type="molecule type" value="Genomic_DNA"/>
</dbReference>
<accession>A0A7Y4L7J4</accession>
<dbReference type="AlphaFoldDB" id="A0A7Y4L7J4"/>
<reference evidence="1 4" key="2">
    <citation type="submission" date="2020-08" db="EMBL/GenBank/DDBJ databases">
        <title>Sequencing the genomes of 1000 actinobacteria strains.</title>
        <authorList>
            <person name="Klenk H.-P."/>
        </authorList>
    </citation>
    <scope>NUCLEOTIDE SEQUENCE [LARGE SCALE GENOMIC DNA]</scope>
    <source>
        <strain evidence="1 4">DSM 15626</strain>
    </source>
</reference>
<protein>
    <recommendedName>
        <fullName evidence="5">P22 coat protein Gp5</fullName>
    </recommendedName>
</protein>